<dbReference type="STRING" id="136857.CTEST_12525"/>
<reference evidence="2" key="2">
    <citation type="submission" date="2015-05" db="EMBL/GenBank/DDBJ databases">
        <title>Complete genome sequence of Corynebacterium testudinoris DSM 44614, recovered from necrotic lesions in the mouth of a tortoise.</title>
        <authorList>
            <person name="Ruckert C."/>
            <person name="Albersmeier A."/>
            <person name="Winkler A."/>
            <person name="Tauch A."/>
        </authorList>
    </citation>
    <scope>NUCLEOTIDE SEQUENCE [LARGE SCALE GENOMIC DNA]</scope>
    <source>
        <strain evidence="2">DSM 44614</strain>
    </source>
</reference>
<dbReference type="Proteomes" id="UP000035540">
    <property type="component" value="Chromosome"/>
</dbReference>
<dbReference type="RefSeq" id="WP_047253996.1">
    <property type="nucleotide sequence ID" value="NZ_CP011545.1"/>
</dbReference>
<dbReference type="PATRIC" id="fig|136857.5.peg.2474"/>
<accession>A0A0G3H949</accession>
<dbReference type="EMBL" id="CP011545">
    <property type="protein sequence ID" value="AKK09911.1"/>
    <property type="molecule type" value="Genomic_DNA"/>
</dbReference>
<dbReference type="AlphaFoldDB" id="A0A0G3H949"/>
<reference evidence="1 2" key="1">
    <citation type="journal article" date="2015" name="Genome Announc.">
        <title>Complete Genome Sequence of the Type Strain Corynebacterium testudinoris DSM 44614, Recovered from Necrotic Lesions in the Mouth of a Tortoise.</title>
        <authorList>
            <person name="Ruckert C."/>
            <person name="Kriete M."/>
            <person name="Jaenicke S."/>
            <person name="Winkler A."/>
            <person name="Tauch A."/>
        </authorList>
    </citation>
    <scope>NUCLEOTIDE SEQUENCE [LARGE SCALE GENOMIC DNA]</scope>
    <source>
        <strain evidence="1 2">DSM 44614</strain>
    </source>
</reference>
<sequence length="101" mass="11066">MSTPKCPPPDERLSDGTPCQIGIRWPTAVDQLLDVLVKRANEAGTNCNRRELTASLVVESHAMSGVQLRNMLIRYRQAKVGDILPVPNDATTEPARRGSRG</sequence>
<dbReference type="KEGG" id="cted:CTEST_12525"/>
<organism evidence="1 2">
    <name type="scientific">Corynebacterium testudinoris</name>
    <dbReference type="NCBI Taxonomy" id="136857"/>
    <lineage>
        <taxon>Bacteria</taxon>
        <taxon>Bacillati</taxon>
        <taxon>Actinomycetota</taxon>
        <taxon>Actinomycetes</taxon>
        <taxon>Mycobacteriales</taxon>
        <taxon>Corynebacteriaceae</taxon>
        <taxon>Corynebacterium</taxon>
    </lineage>
</organism>
<protein>
    <submittedName>
        <fullName evidence="1">Uncharacterized protein</fullName>
    </submittedName>
</protein>
<keyword evidence="2" id="KW-1185">Reference proteome</keyword>
<name>A0A0G3H949_9CORY</name>
<dbReference type="OrthoDB" id="5193695at2"/>
<gene>
    <name evidence="1" type="ORF">CTEST_12525</name>
</gene>
<evidence type="ECO:0000313" key="2">
    <source>
        <dbReference type="Proteomes" id="UP000035540"/>
    </source>
</evidence>
<evidence type="ECO:0000313" key="1">
    <source>
        <dbReference type="EMBL" id="AKK09911.1"/>
    </source>
</evidence>
<proteinExistence type="predicted"/>